<dbReference type="RefSeq" id="WP_143968221.1">
    <property type="nucleotide sequence ID" value="NZ_VJOO01000003.1"/>
</dbReference>
<sequence>MLKLNAARGITLVENLIALLVVTAGVVGAVRMQSAILDAHCSTKNHATTLASITAAVEQLRANSTTACCDPASGCSVGIASNLSVNLTSSTNTSCNYRISITTTSQCKSPATMGGRSLDFTIPIAQKTAVSGSGGETGIEIPKPIIAELRNKDTGISNPNLLPGTISASETASDRNAQVAIREDSGGRFVLYARNNSTGNFFERLISNTRYVRITGVLFNGNNVPTIASLRSTNGLTIFATGAAFCQFPLNYSDANNPETYVIGAPATAMSAAYICYVPEGWYGNVGIDFTSVPNKIWACPDGAAPGTANNPDIYGGFRSLKSIYSSPIPPNVETDIKGQSGLLARHEAEQRLRGLHFILYSNNQKGFCPTVIQNPDRRGVAQGLSFISPGTPTTTQTFFTVGYGGISQTKAISPPVAGALGIECRNPENNNGNPTCLRPLDYWVEIIGLSSVTGTLTRADNGFAWSAVTLLANRTSPYGGIFSSACSVETVPTDEQFSKTSVAFTCLVGSGETITLGVPEDNGVELTEASTPSITQIAPKSGVQLFVKSK</sequence>
<evidence type="ECO:0000313" key="2">
    <source>
        <dbReference type="EMBL" id="TSE37787.1"/>
    </source>
</evidence>
<name>A0A554XPR2_9BURK</name>
<evidence type="ECO:0000313" key="3">
    <source>
        <dbReference type="Proteomes" id="UP000316388"/>
    </source>
</evidence>
<evidence type="ECO:0000256" key="1">
    <source>
        <dbReference type="SAM" id="Phobius"/>
    </source>
</evidence>
<dbReference type="AlphaFoldDB" id="A0A554XPR2"/>
<comment type="caution">
    <text evidence="2">The sequence shown here is derived from an EMBL/GenBank/DDBJ whole genome shotgun (WGS) entry which is preliminary data.</text>
</comment>
<keyword evidence="1" id="KW-1133">Transmembrane helix</keyword>
<gene>
    <name evidence="2" type="ORF">Tfont_00439</name>
</gene>
<protein>
    <submittedName>
        <fullName evidence="2">Type IV pilus modification protein PilV</fullName>
    </submittedName>
</protein>
<dbReference type="Proteomes" id="UP000316388">
    <property type="component" value="Unassembled WGS sequence"/>
</dbReference>
<organism evidence="2 3">
    <name type="scientific">Tepidimonas fonticaldi</name>
    <dbReference type="NCBI Taxonomy" id="1101373"/>
    <lineage>
        <taxon>Bacteria</taxon>
        <taxon>Pseudomonadati</taxon>
        <taxon>Pseudomonadota</taxon>
        <taxon>Betaproteobacteria</taxon>
        <taxon>Burkholderiales</taxon>
        <taxon>Tepidimonas</taxon>
    </lineage>
</organism>
<accession>A0A554XPR2</accession>
<keyword evidence="1" id="KW-0472">Membrane</keyword>
<dbReference type="EMBL" id="VJOO01000003">
    <property type="protein sequence ID" value="TSE37787.1"/>
    <property type="molecule type" value="Genomic_DNA"/>
</dbReference>
<reference evidence="2 3" key="1">
    <citation type="submission" date="2019-07" db="EMBL/GenBank/DDBJ databases">
        <title>Tepidimonas fonticaldi AT-A2 draft genome.</title>
        <authorList>
            <person name="Da Costa M.S."/>
            <person name="Froufe H.J.C."/>
            <person name="Egas C."/>
            <person name="Albuquerque L."/>
        </authorList>
    </citation>
    <scope>NUCLEOTIDE SEQUENCE [LARGE SCALE GENOMIC DNA]</scope>
    <source>
        <strain evidence="2 3">AT-A2</strain>
    </source>
</reference>
<proteinExistence type="predicted"/>
<keyword evidence="1" id="KW-0812">Transmembrane</keyword>
<feature type="transmembrane region" description="Helical" evidence="1">
    <location>
        <begin position="12"/>
        <end position="32"/>
    </location>
</feature>